<keyword evidence="2" id="KW-1185">Reference proteome</keyword>
<evidence type="ECO:0000313" key="1">
    <source>
        <dbReference type="EMBL" id="GEB47540.1"/>
    </source>
</evidence>
<evidence type="ECO:0000313" key="2">
    <source>
        <dbReference type="Proteomes" id="UP000319210"/>
    </source>
</evidence>
<comment type="caution">
    <text evidence="1">The sequence shown here is derived from an EMBL/GenBank/DDBJ whole genome shotgun (WGS) entry which is preliminary data.</text>
</comment>
<accession>A0A4Y3QU40</accession>
<dbReference type="Proteomes" id="UP000319210">
    <property type="component" value="Unassembled WGS sequence"/>
</dbReference>
<dbReference type="EMBL" id="BJMM01000001">
    <property type="protein sequence ID" value="GEB47540.1"/>
    <property type="molecule type" value="Genomic_DNA"/>
</dbReference>
<name>A0A4Y3QU40_STRCI</name>
<proteinExistence type="predicted"/>
<gene>
    <name evidence="1" type="ORF">SCA03_00910</name>
</gene>
<protein>
    <submittedName>
        <fullName evidence="1">Uncharacterized protein</fullName>
    </submittedName>
</protein>
<sequence length="56" mass="6011">MRTLRAPRMRALSDADAADADARMRTVRELPCGGGAFGVLAVARRPGRDTGRLRDG</sequence>
<organism evidence="1 2">
    <name type="scientific">Streptomyces cacaoi</name>
    <dbReference type="NCBI Taxonomy" id="1898"/>
    <lineage>
        <taxon>Bacteria</taxon>
        <taxon>Bacillati</taxon>
        <taxon>Actinomycetota</taxon>
        <taxon>Actinomycetes</taxon>
        <taxon>Kitasatosporales</taxon>
        <taxon>Streptomycetaceae</taxon>
        <taxon>Streptomyces</taxon>
    </lineage>
</organism>
<dbReference type="AlphaFoldDB" id="A0A4Y3QU40"/>
<reference evidence="1 2" key="1">
    <citation type="submission" date="2019-06" db="EMBL/GenBank/DDBJ databases">
        <title>Whole genome shotgun sequence of Streptomyces cacaoi subsp. cacaoi NBRC 12748.</title>
        <authorList>
            <person name="Hosoyama A."/>
            <person name="Uohara A."/>
            <person name="Ohji S."/>
            <person name="Ichikawa N."/>
        </authorList>
    </citation>
    <scope>NUCLEOTIDE SEQUENCE [LARGE SCALE GENOMIC DNA]</scope>
    <source>
        <strain evidence="1 2">NBRC 12748</strain>
    </source>
</reference>